<protein>
    <submittedName>
        <fullName evidence="3">Uncharacterized protein</fullName>
    </submittedName>
</protein>
<gene>
    <name evidence="3" type="ORF">C484_13046</name>
</gene>
<dbReference type="AlphaFoldDB" id="L9ZTX1"/>
<dbReference type="STRING" id="1230458.C484_13046"/>
<keyword evidence="4" id="KW-1185">Reference proteome</keyword>
<feature type="region of interest" description="Disordered" evidence="2">
    <location>
        <begin position="1"/>
        <end position="21"/>
    </location>
</feature>
<keyword evidence="1" id="KW-0175">Coiled coil</keyword>
<sequence length="162" mass="17268">MSQATLGDDEELFGEAANEMREDVESSLADAWDALPDADDVWEADADNVLGVLNALNSALDPGDAESHLRDAKKWFTMGQRADAFEDAADLEEEIEALEETITDIGDAGEQVGDLTSTIPALRGTLEDAGPPDETESGEGDEGDETDDEATADDEESEDDAE</sequence>
<organism evidence="3 4">
    <name type="scientific">Natrialba taiwanensis DSM 12281</name>
    <dbReference type="NCBI Taxonomy" id="1230458"/>
    <lineage>
        <taxon>Archaea</taxon>
        <taxon>Methanobacteriati</taxon>
        <taxon>Methanobacteriota</taxon>
        <taxon>Stenosarchaea group</taxon>
        <taxon>Halobacteria</taxon>
        <taxon>Halobacteriales</taxon>
        <taxon>Natrialbaceae</taxon>
        <taxon>Natrialba</taxon>
    </lineage>
</organism>
<dbReference type="Proteomes" id="UP000011648">
    <property type="component" value="Unassembled WGS sequence"/>
</dbReference>
<accession>L9ZTX1</accession>
<evidence type="ECO:0000256" key="1">
    <source>
        <dbReference type="SAM" id="Coils"/>
    </source>
</evidence>
<evidence type="ECO:0000313" key="4">
    <source>
        <dbReference type="Proteomes" id="UP000011648"/>
    </source>
</evidence>
<feature type="compositionally biased region" description="Acidic residues" evidence="2">
    <location>
        <begin position="130"/>
        <end position="162"/>
    </location>
</feature>
<evidence type="ECO:0000313" key="3">
    <source>
        <dbReference type="EMBL" id="ELY89930.1"/>
    </source>
</evidence>
<feature type="region of interest" description="Disordered" evidence="2">
    <location>
        <begin position="122"/>
        <end position="162"/>
    </location>
</feature>
<dbReference type="InterPro" id="IPR043808">
    <property type="entry name" value="DUF5790"/>
</dbReference>
<evidence type="ECO:0000256" key="2">
    <source>
        <dbReference type="SAM" id="MobiDB-lite"/>
    </source>
</evidence>
<dbReference type="PATRIC" id="fig|1230458.4.peg.2631"/>
<comment type="caution">
    <text evidence="3">The sequence shown here is derived from an EMBL/GenBank/DDBJ whole genome shotgun (WGS) entry which is preliminary data.</text>
</comment>
<dbReference type="OrthoDB" id="157372at2157"/>
<proteinExistence type="predicted"/>
<feature type="coiled-coil region" evidence="1">
    <location>
        <begin position="81"/>
        <end position="108"/>
    </location>
</feature>
<dbReference type="RefSeq" id="WP_006826320.1">
    <property type="nucleotide sequence ID" value="NZ_AOIL01000048.1"/>
</dbReference>
<name>L9ZTX1_9EURY</name>
<dbReference type="Pfam" id="PF19103">
    <property type="entry name" value="DUF5790"/>
    <property type="match status" value="1"/>
</dbReference>
<dbReference type="EMBL" id="AOIL01000048">
    <property type="protein sequence ID" value="ELY89930.1"/>
    <property type="molecule type" value="Genomic_DNA"/>
</dbReference>
<reference evidence="3 4" key="1">
    <citation type="journal article" date="2014" name="PLoS Genet.">
        <title>Phylogenetically driven sequencing of extremely halophilic archaea reveals strategies for static and dynamic osmo-response.</title>
        <authorList>
            <person name="Becker E.A."/>
            <person name="Seitzer P.M."/>
            <person name="Tritt A."/>
            <person name="Larsen D."/>
            <person name="Krusor M."/>
            <person name="Yao A.I."/>
            <person name="Wu D."/>
            <person name="Madern D."/>
            <person name="Eisen J.A."/>
            <person name="Darling A.E."/>
            <person name="Facciotti M.T."/>
        </authorList>
    </citation>
    <scope>NUCLEOTIDE SEQUENCE [LARGE SCALE GENOMIC DNA]</scope>
    <source>
        <strain evidence="3 4">DSM 12281</strain>
    </source>
</reference>